<feature type="transmembrane region" description="Helical" evidence="12">
    <location>
        <begin position="279"/>
        <end position="303"/>
    </location>
</feature>
<dbReference type="Pfam" id="PF11700">
    <property type="entry name" value="ATG22"/>
    <property type="match status" value="1"/>
</dbReference>
<evidence type="ECO:0000256" key="10">
    <source>
        <dbReference type="ARBA" id="ARBA00023180"/>
    </source>
</evidence>
<keyword evidence="15" id="KW-1185">Reference proteome</keyword>
<evidence type="ECO:0000256" key="1">
    <source>
        <dbReference type="ARBA" id="ARBA00004128"/>
    </source>
</evidence>
<feature type="transmembrane region" description="Helical" evidence="12">
    <location>
        <begin position="246"/>
        <end position="267"/>
    </location>
</feature>
<keyword evidence="8 12" id="KW-0072">Autophagy</keyword>
<feature type="transmembrane region" description="Helical" evidence="12">
    <location>
        <begin position="522"/>
        <end position="540"/>
    </location>
</feature>
<evidence type="ECO:0000256" key="2">
    <source>
        <dbReference type="ARBA" id="ARBA00006978"/>
    </source>
</evidence>
<keyword evidence="3 12" id="KW-0813">Transport</keyword>
<keyword evidence="4 12" id="KW-0926">Vacuole</keyword>
<dbReference type="SUPFAM" id="SSF103473">
    <property type="entry name" value="MFS general substrate transporter"/>
    <property type="match status" value="1"/>
</dbReference>
<dbReference type="GO" id="GO:0032974">
    <property type="term" value="P:amino acid transmembrane export from vacuole"/>
    <property type="evidence" value="ECO:0007669"/>
    <property type="project" value="InterPro"/>
</dbReference>
<evidence type="ECO:0000256" key="6">
    <source>
        <dbReference type="ARBA" id="ARBA00022970"/>
    </source>
</evidence>
<keyword evidence="7 12" id="KW-1133">Transmembrane helix</keyword>
<evidence type="ECO:0000313" key="15">
    <source>
        <dbReference type="Proteomes" id="UP000800093"/>
    </source>
</evidence>
<evidence type="ECO:0000259" key="13">
    <source>
        <dbReference type="PROSITE" id="PS50850"/>
    </source>
</evidence>
<evidence type="ECO:0000256" key="9">
    <source>
        <dbReference type="ARBA" id="ARBA00023136"/>
    </source>
</evidence>
<comment type="function">
    <text evidence="11 12">Vacuolar effluxer which mediate the efflux of amino acids resulting from autophagic degradation. The release of autophagic amino acids allows the maintenance of protein synthesis and viability during nitrogen starvation.</text>
</comment>
<evidence type="ECO:0000256" key="5">
    <source>
        <dbReference type="ARBA" id="ARBA00022692"/>
    </source>
</evidence>
<comment type="similarity">
    <text evidence="2 12">Belongs to the ATG22 family.</text>
</comment>
<feature type="domain" description="Major facilitator superfamily (MFS) profile" evidence="13">
    <location>
        <begin position="350"/>
        <end position="567"/>
    </location>
</feature>
<evidence type="ECO:0000256" key="4">
    <source>
        <dbReference type="ARBA" id="ARBA00022554"/>
    </source>
</evidence>
<sequence>MSFDEAVRPRLATRYEGEDTRMTTRQELNGWYSYSIAAEVFAVVAMGLFFPVTLEQLARERGVLFLDKTTPCISNPESGSHNATPKRAENSKQCIVHFLGRDVTTASFAMYTLSAAVLVQALTLACFSSFADHGPYRKKMLLTFAYTGSVASALFLFIGPSVYFLAPVLVIIGVTCLGCSFSLQNAFLPLLVANHPDTRNPEDEVADFELEALNPDATSLSTHRSDPEKLARDLERSAKISSKGVGLGYMAAVFVQILSILFLFLLSKTTNLSRTNPSFPIRLILFFVGLWWAALTTPTLLWLHPRPGSPLPTHSKPFQTQSFIKTILFYTSFSLMSFWRTIRRALRLRQVIIFLLAWFLLSDAIATISGTAILFARTELHMDTIPVALLSITSIACGMLGAFAWPRLAARYALQPKSVLLYCVALMEIIPLYGLLAYIPMIKNLGVGGLQQPWEIYPLGVLHGIIMGGISSYARSVYAPLIPEGSEAAFFALYAVTDKGSSAVGPALVGWIVDSAGTIRPAFIFLAVLAILPVPLVWGLDVEEGRRAAVVMAEMVVREGKIDTYEE</sequence>
<evidence type="ECO:0000256" key="11">
    <source>
        <dbReference type="ARBA" id="ARBA00024801"/>
    </source>
</evidence>
<keyword evidence="9 12" id="KW-0472">Membrane</keyword>
<dbReference type="EMBL" id="ML986633">
    <property type="protein sequence ID" value="KAF2262984.1"/>
    <property type="molecule type" value="Genomic_DNA"/>
</dbReference>
<dbReference type="OrthoDB" id="192733at2759"/>
<accession>A0A9P4KBF8</accession>
<dbReference type="CDD" id="cd17483">
    <property type="entry name" value="MFS_Atg22_like"/>
    <property type="match status" value="1"/>
</dbReference>
<organism evidence="14 15">
    <name type="scientific">Lojkania enalia</name>
    <dbReference type="NCBI Taxonomy" id="147567"/>
    <lineage>
        <taxon>Eukaryota</taxon>
        <taxon>Fungi</taxon>
        <taxon>Dikarya</taxon>
        <taxon>Ascomycota</taxon>
        <taxon>Pezizomycotina</taxon>
        <taxon>Dothideomycetes</taxon>
        <taxon>Pleosporomycetidae</taxon>
        <taxon>Pleosporales</taxon>
        <taxon>Pleosporales incertae sedis</taxon>
        <taxon>Lojkania</taxon>
    </lineage>
</organism>
<dbReference type="GO" id="GO:0005774">
    <property type="term" value="C:vacuolar membrane"/>
    <property type="evidence" value="ECO:0007669"/>
    <property type="project" value="UniProtKB-SubCell"/>
</dbReference>
<feature type="transmembrane region" description="Helical" evidence="12">
    <location>
        <begin position="419"/>
        <end position="442"/>
    </location>
</feature>
<evidence type="ECO:0000256" key="12">
    <source>
        <dbReference type="RuleBase" id="RU363073"/>
    </source>
</evidence>
<keyword evidence="5 12" id="KW-0812">Transmembrane</keyword>
<dbReference type="InterPro" id="IPR044738">
    <property type="entry name" value="Atg22"/>
</dbReference>
<evidence type="ECO:0000256" key="3">
    <source>
        <dbReference type="ARBA" id="ARBA00022448"/>
    </source>
</evidence>
<reference evidence="15" key="1">
    <citation type="journal article" date="2020" name="Stud. Mycol.">
        <title>101 Dothideomycetes genomes: A test case for predicting lifestyles and emergence of pathogens.</title>
        <authorList>
            <person name="Haridas S."/>
            <person name="Albert R."/>
            <person name="Binder M."/>
            <person name="Bloem J."/>
            <person name="LaButti K."/>
            <person name="Salamov A."/>
            <person name="Andreopoulos B."/>
            <person name="Baker S."/>
            <person name="Barry K."/>
            <person name="Bills G."/>
            <person name="Bluhm B."/>
            <person name="Cannon C."/>
            <person name="Castanera R."/>
            <person name="Culley D."/>
            <person name="Daum C."/>
            <person name="Ezra D."/>
            <person name="Gonzalez J."/>
            <person name="Henrissat B."/>
            <person name="Kuo A."/>
            <person name="Liang C."/>
            <person name="Lipzen A."/>
            <person name="Lutzoni F."/>
            <person name="Magnuson J."/>
            <person name="Mondo S."/>
            <person name="Nolan M."/>
            <person name="Ohm R."/>
            <person name="Pangilinan J."/>
            <person name="Park H.-J."/>
            <person name="Ramirez L."/>
            <person name="Alfaro M."/>
            <person name="Sun H."/>
            <person name="Tritt A."/>
            <person name="Yoshinaga Y."/>
            <person name="Zwiers L.-H."/>
            <person name="Turgeon B."/>
            <person name="Goodwin S."/>
            <person name="Spatafora J."/>
            <person name="Crous P."/>
            <person name="Grigoriev I."/>
        </authorList>
    </citation>
    <scope>NUCLEOTIDE SEQUENCE [LARGE SCALE GENOMIC DNA]</scope>
    <source>
        <strain evidence="15">CBS 304.66</strain>
    </source>
</reference>
<gene>
    <name evidence="14" type="ORF">CC78DRAFT_519308</name>
</gene>
<feature type="transmembrane region" description="Helical" evidence="12">
    <location>
        <begin position="31"/>
        <end position="50"/>
    </location>
</feature>
<evidence type="ECO:0000313" key="14">
    <source>
        <dbReference type="EMBL" id="KAF2262984.1"/>
    </source>
</evidence>
<evidence type="ECO:0000256" key="7">
    <source>
        <dbReference type="ARBA" id="ARBA00022989"/>
    </source>
</evidence>
<dbReference type="Gene3D" id="1.20.1250.20">
    <property type="entry name" value="MFS general substrate transporter like domains"/>
    <property type="match status" value="1"/>
</dbReference>
<dbReference type="Proteomes" id="UP000800093">
    <property type="component" value="Unassembled WGS sequence"/>
</dbReference>
<dbReference type="InterPro" id="IPR024671">
    <property type="entry name" value="Atg22-like"/>
</dbReference>
<name>A0A9P4KBF8_9PLEO</name>
<dbReference type="AlphaFoldDB" id="A0A9P4KBF8"/>
<dbReference type="InterPro" id="IPR050495">
    <property type="entry name" value="ATG22/LtaA_families"/>
</dbReference>
<protein>
    <recommendedName>
        <fullName evidence="12">Autophagy-related protein</fullName>
    </recommendedName>
</protein>
<evidence type="ECO:0000256" key="8">
    <source>
        <dbReference type="ARBA" id="ARBA00023006"/>
    </source>
</evidence>
<dbReference type="InterPro" id="IPR036259">
    <property type="entry name" value="MFS_trans_sf"/>
</dbReference>
<feature type="transmembrane region" description="Helical" evidence="12">
    <location>
        <begin position="323"/>
        <end position="339"/>
    </location>
</feature>
<feature type="transmembrane region" description="Helical" evidence="12">
    <location>
        <begin position="108"/>
        <end position="128"/>
    </location>
</feature>
<dbReference type="InterPro" id="IPR020846">
    <property type="entry name" value="MFS_dom"/>
</dbReference>
<feature type="transmembrane region" description="Helical" evidence="12">
    <location>
        <begin position="454"/>
        <end position="474"/>
    </location>
</feature>
<dbReference type="PANTHER" id="PTHR23519">
    <property type="entry name" value="AUTOPHAGY-RELATED PROTEIN 22"/>
    <property type="match status" value="1"/>
</dbReference>
<feature type="transmembrane region" description="Helical" evidence="12">
    <location>
        <begin position="351"/>
        <end position="375"/>
    </location>
</feature>
<dbReference type="PANTHER" id="PTHR23519:SF3">
    <property type="entry name" value="AUTOPHAGY-RELATED PROTEIN 22-2"/>
    <property type="match status" value="1"/>
</dbReference>
<feature type="transmembrane region" description="Helical" evidence="12">
    <location>
        <begin position="387"/>
        <end position="407"/>
    </location>
</feature>
<proteinExistence type="inferred from homology"/>
<comment type="subcellular location">
    <subcellularLocation>
        <location evidence="1 12">Vacuole membrane</location>
        <topology evidence="1 12">Multi-pass membrane protein</topology>
    </subcellularLocation>
</comment>
<comment type="caution">
    <text evidence="14">The sequence shown here is derived from an EMBL/GenBank/DDBJ whole genome shotgun (WGS) entry which is preliminary data.</text>
</comment>
<dbReference type="GO" id="GO:0022857">
    <property type="term" value="F:transmembrane transporter activity"/>
    <property type="evidence" value="ECO:0007669"/>
    <property type="project" value="InterPro"/>
</dbReference>
<keyword evidence="10" id="KW-0325">Glycoprotein</keyword>
<dbReference type="PROSITE" id="PS50850">
    <property type="entry name" value="MFS"/>
    <property type="match status" value="1"/>
</dbReference>
<keyword evidence="6 12" id="KW-0029">Amino-acid transport</keyword>
<dbReference type="GO" id="GO:0006914">
    <property type="term" value="P:autophagy"/>
    <property type="evidence" value="ECO:0007669"/>
    <property type="project" value="UniProtKB-KW"/>
</dbReference>